<keyword evidence="2" id="KW-0597">Phosphoprotein</keyword>
<evidence type="ECO:0000256" key="2">
    <source>
        <dbReference type="PROSITE-ProRule" id="PRU00110"/>
    </source>
</evidence>
<keyword evidence="6" id="KW-1185">Reference proteome</keyword>
<dbReference type="AlphaFoldDB" id="A0A261QW42"/>
<feature type="compositionally biased region" description="Pro residues" evidence="3">
    <location>
        <begin position="13"/>
        <end position="23"/>
    </location>
</feature>
<dbReference type="SUPFAM" id="SSF47226">
    <property type="entry name" value="Histidine-containing phosphotransfer domain, HPT domain"/>
    <property type="match status" value="1"/>
</dbReference>
<feature type="domain" description="HPt" evidence="4">
    <location>
        <begin position="61"/>
        <end position="154"/>
    </location>
</feature>
<dbReference type="GO" id="GO:0000160">
    <property type="term" value="P:phosphorelay signal transduction system"/>
    <property type="evidence" value="ECO:0007669"/>
    <property type="project" value="UniProtKB-KW"/>
</dbReference>
<evidence type="ECO:0000313" key="5">
    <source>
        <dbReference type="EMBL" id="OZI16303.1"/>
    </source>
</evidence>
<dbReference type="GO" id="GO:0004672">
    <property type="term" value="F:protein kinase activity"/>
    <property type="evidence" value="ECO:0007669"/>
    <property type="project" value="UniProtKB-ARBA"/>
</dbReference>
<protein>
    <recommendedName>
        <fullName evidence="4">HPt domain-containing protein</fullName>
    </recommendedName>
</protein>
<feature type="region of interest" description="Disordered" evidence="3">
    <location>
        <begin position="1"/>
        <end position="26"/>
    </location>
</feature>
<evidence type="ECO:0000256" key="1">
    <source>
        <dbReference type="ARBA" id="ARBA00023012"/>
    </source>
</evidence>
<comment type="caution">
    <text evidence="5">The sequence shown here is derived from an EMBL/GenBank/DDBJ whole genome shotgun (WGS) entry which is preliminary data.</text>
</comment>
<keyword evidence="1" id="KW-0902">Two-component regulatory system</keyword>
<dbReference type="Pfam" id="PF01627">
    <property type="entry name" value="Hpt"/>
    <property type="match status" value="1"/>
</dbReference>
<reference evidence="6" key="1">
    <citation type="submission" date="2017-05" db="EMBL/GenBank/DDBJ databases">
        <title>Complete and WGS of Bordetella genogroups.</title>
        <authorList>
            <person name="Spilker T."/>
            <person name="Lipuma J."/>
        </authorList>
    </citation>
    <scope>NUCLEOTIDE SEQUENCE [LARGE SCALE GENOMIC DNA]</scope>
    <source>
        <strain evidence="6">AU18089</strain>
    </source>
</reference>
<dbReference type="InterPro" id="IPR008207">
    <property type="entry name" value="Sig_transdc_His_kin_Hpt_dom"/>
</dbReference>
<dbReference type="Proteomes" id="UP000216947">
    <property type="component" value="Unassembled WGS sequence"/>
</dbReference>
<evidence type="ECO:0000313" key="6">
    <source>
        <dbReference type="Proteomes" id="UP000216947"/>
    </source>
</evidence>
<feature type="modified residue" description="Phosphohistidine" evidence="2">
    <location>
        <position position="100"/>
    </location>
</feature>
<dbReference type="InterPro" id="IPR036641">
    <property type="entry name" value="HPT_dom_sf"/>
</dbReference>
<organism evidence="5 6">
    <name type="scientific">Bordetella genomosp. 7</name>
    <dbReference type="NCBI Taxonomy" id="1416805"/>
    <lineage>
        <taxon>Bacteria</taxon>
        <taxon>Pseudomonadati</taxon>
        <taxon>Pseudomonadota</taxon>
        <taxon>Betaproteobacteria</taxon>
        <taxon>Burkholderiales</taxon>
        <taxon>Alcaligenaceae</taxon>
        <taxon>Bordetella</taxon>
    </lineage>
</organism>
<evidence type="ECO:0000256" key="3">
    <source>
        <dbReference type="SAM" id="MobiDB-lite"/>
    </source>
</evidence>
<accession>A0A261QW42</accession>
<evidence type="ECO:0000259" key="4">
    <source>
        <dbReference type="PROSITE" id="PS50894"/>
    </source>
</evidence>
<name>A0A261QW42_9BORD</name>
<sequence>MTAAVVSARDVLPRPPHPAPSAPAAPGAAAPHFQFITAGALPTADECRAIGAHVFRLVNDDSAVAAELLASLLETNQADLHDIQIACAEKNWADVRAHAHRIKNTAQLSGAGTLAALCHRVEALAEQRDGQALLSLLGVFSAAVQRLSHALQGWANLAATQRSFTAEASHRR</sequence>
<gene>
    <name evidence="5" type="ORF">CAL19_16555</name>
</gene>
<dbReference type="PROSITE" id="PS50894">
    <property type="entry name" value="HPT"/>
    <property type="match status" value="1"/>
</dbReference>
<dbReference type="EMBL" id="NEVK01000008">
    <property type="protein sequence ID" value="OZI16303.1"/>
    <property type="molecule type" value="Genomic_DNA"/>
</dbReference>
<dbReference type="Gene3D" id="1.20.120.160">
    <property type="entry name" value="HPT domain"/>
    <property type="match status" value="1"/>
</dbReference>
<proteinExistence type="predicted"/>